<evidence type="ECO:0000256" key="2">
    <source>
        <dbReference type="ARBA" id="ARBA00022737"/>
    </source>
</evidence>
<dbReference type="SUPFAM" id="SSF52540">
    <property type="entry name" value="P-loop containing nucleoside triphosphate hydrolases"/>
    <property type="match status" value="1"/>
</dbReference>
<dbReference type="Pfam" id="PF00400">
    <property type="entry name" value="WD40"/>
    <property type="match status" value="6"/>
</dbReference>
<dbReference type="Gene3D" id="3.40.50.300">
    <property type="entry name" value="P-loop containing nucleotide triphosphate hydrolases"/>
    <property type="match status" value="1"/>
</dbReference>
<dbReference type="InterPro" id="IPR015943">
    <property type="entry name" value="WD40/YVTN_repeat-like_dom_sf"/>
</dbReference>
<gene>
    <name evidence="5" type="primary">HET-E1_1</name>
    <name evidence="5" type="ORF">Hypma_013189</name>
</gene>
<organism evidence="5 6">
    <name type="scientific">Hypsizygus marmoreus</name>
    <name type="common">White beech mushroom</name>
    <name type="synonym">Agaricus marmoreus</name>
    <dbReference type="NCBI Taxonomy" id="39966"/>
    <lineage>
        <taxon>Eukaryota</taxon>
        <taxon>Fungi</taxon>
        <taxon>Dikarya</taxon>
        <taxon>Basidiomycota</taxon>
        <taxon>Agaricomycotina</taxon>
        <taxon>Agaricomycetes</taxon>
        <taxon>Agaricomycetidae</taxon>
        <taxon>Agaricales</taxon>
        <taxon>Tricholomatineae</taxon>
        <taxon>Lyophyllaceae</taxon>
        <taxon>Hypsizygus</taxon>
    </lineage>
</organism>
<dbReference type="EMBL" id="LUEZ02000076">
    <property type="protein sequence ID" value="RDB19748.1"/>
    <property type="molecule type" value="Genomic_DNA"/>
</dbReference>
<name>A0A369JCZ3_HYPMA</name>
<dbReference type="PANTHER" id="PTHR22847:SF637">
    <property type="entry name" value="WD REPEAT DOMAIN 5B"/>
    <property type="match status" value="1"/>
</dbReference>
<evidence type="ECO:0000256" key="3">
    <source>
        <dbReference type="PROSITE-ProRule" id="PRU00221"/>
    </source>
</evidence>
<dbReference type="STRING" id="39966.A0A369JCZ3"/>
<reference evidence="5" key="1">
    <citation type="submission" date="2018-04" db="EMBL/GenBank/DDBJ databases">
        <title>Whole genome sequencing of Hypsizygus marmoreus.</title>
        <authorList>
            <person name="Choi I.-G."/>
            <person name="Min B."/>
            <person name="Kim J.-G."/>
            <person name="Kim S."/>
            <person name="Oh Y.-L."/>
            <person name="Kong W.-S."/>
            <person name="Park H."/>
            <person name="Jeong J."/>
            <person name="Song E.-S."/>
        </authorList>
    </citation>
    <scope>NUCLEOTIDE SEQUENCE [LARGE SCALE GENOMIC DNA]</scope>
    <source>
        <strain evidence="5">51987-8</strain>
    </source>
</reference>
<keyword evidence="2" id="KW-0677">Repeat</keyword>
<proteinExistence type="predicted"/>
<sequence length="1329" mass="147494">MTNDSQHPCMEKGKLTQPLLCSGGTSELPYMILSNSQVLTFPRSVALEYIAGPWYSAGYEASAVQKQKGYYQYMTPSSHLGTNGSSTETFSTPCLAMLASTLKPHSTGYFRSPFPARSLVLALGHLVKLGVTVHTAKADVVQFSNQVVAWVIEVKTAFESSAGGHFTWTTWKTLERMRSLIDEICTWANARLHDKRWSRIGNGMAIANEISEFSARVTEAKELFRDLTLINLSGGIDALMVGIRLLLNRHDTVTLEIKKIRKNQAKQMRYIIDAMDAQKQAEARRQFLSQTLTPRTVASPTYDQQGKLPCDEDTRIDILAEIMDWVNDLSPSSQNFLWLTGDPGCGKSAITASIARSCKDNGFLWAQFFINRNNEETTDPNSYFPSIARQLADRSVNVELAIHDALKKKPSLMDCISPDQAAKLFVDAISVASKLHPHQPAVVVIDGLDETDRRRLKDTAVIFSQLFKALSGYPNAKIFVSSRTEDDIRNPFARHMKDNHVKHVHLDTAAKSSIDDVSAFLRRKIVQIVEENDLNWTIWPGEERMGKLATRASGLFIWAVTVAKFLQEQIDTQGTECLSEVLDLLNAEALSDINALYSVILRSTHRTFADEWEFEKFRRIVGVIVVLREPLRLKDIDTLLDLRQTAERSPVDLVNFTRRLRTVLVAGTNAVDDETIPRLHKSFYEFITSNQVDPRFRVSPMVADAELAVQCLRQLICARAKVEQSPVVVDTVLPGSLLYASRFWPLHLRHAAGTTSSGVAIAHGHLTLSKFQEIIRNLHHDYNPVPLYLALSHDKSQLVTSLNNSLRTWDVLNGQEISTVLQGHEGWVTALAFSPDGMRVASGSLDHRIRIWDLGTGQAIGLPYNGHTRCVRCVAFSPVGYQLASGGDDKRIILWDSEIHEKIAVLKGHEGVVRCIAYSRNGQKIVSASEDCSVRLWDTQGYPMALITLTGHTASVQSVAFSPDERLVVSGSLDCTTRLWTSKGTTTASLVGYDLGRCIVHEAQVQSVAFSQDGQRIFSSFGKVDGNIRRCIIEVDGVPDRWENALAGGHRTGSGPPITEYEVSPGFLPDGKIVFEAGDDNVVRFFAADAHGPCIQALSSFSGHTGTITSLAFSPHGKRFASGSKDRTVRIWDIPSSQVQECTFPSNDGTSIMSESGNTLRFWDLRRTLPIGRELRGKIGTLRRFALSPDGSRIAVASNTVIHLWNAATCQLIATSVADFISVVTAISFTPDSRYIVTTYVDSTTYTWADVNGRLVKATTQLPFPPMASYFDVETESEELDHFRVRGVQWYPAKQPDSGLWAFVDSHIIRALQDGSTVIIPLNQNVPFR</sequence>
<evidence type="ECO:0000313" key="6">
    <source>
        <dbReference type="Proteomes" id="UP000076154"/>
    </source>
</evidence>
<dbReference type="InterPro" id="IPR027417">
    <property type="entry name" value="P-loop_NTPase"/>
</dbReference>
<dbReference type="InterPro" id="IPR020472">
    <property type="entry name" value="WD40_PAC1"/>
</dbReference>
<dbReference type="SUPFAM" id="SSF50998">
    <property type="entry name" value="Quinoprotein alcohol dehydrogenase-like"/>
    <property type="match status" value="1"/>
</dbReference>
<dbReference type="Pfam" id="PF24883">
    <property type="entry name" value="NPHP3_N"/>
    <property type="match status" value="1"/>
</dbReference>
<evidence type="ECO:0000313" key="5">
    <source>
        <dbReference type="EMBL" id="RDB19748.1"/>
    </source>
</evidence>
<evidence type="ECO:0000256" key="1">
    <source>
        <dbReference type="ARBA" id="ARBA00022574"/>
    </source>
</evidence>
<dbReference type="PRINTS" id="PR00320">
    <property type="entry name" value="GPROTEINBRPT"/>
</dbReference>
<dbReference type="InterPro" id="IPR001680">
    <property type="entry name" value="WD40_rpt"/>
</dbReference>
<keyword evidence="1 3" id="KW-0853">WD repeat</keyword>
<dbReference type="PROSITE" id="PS00678">
    <property type="entry name" value="WD_REPEATS_1"/>
    <property type="match status" value="1"/>
</dbReference>
<feature type="repeat" description="WD" evidence="3">
    <location>
        <begin position="949"/>
        <end position="980"/>
    </location>
</feature>
<dbReference type="InterPro" id="IPR036322">
    <property type="entry name" value="WD40_repeat_dom_sf"/>
</dbReference>
<feature type="repeat" description="WD" evidence="3">
    <location>
        <begin position="864"/>
        <end position="905"/>
    </location>
</feature>
<feature type="repeat" description="WD" evidence="3">
    <location>
        <begin position="821"/>
        <end position="862"/>
    </location>
</feature>
<feature type="repeat" description="WD" evidence="3">
    <location>
        <begin position="1101"/>
        <end position="1142"/>
    </location>
</feature>
<dbReference type="PROSITE" id="PS50082">
    <property type="entry name" value="WD_REPEATS_2"/>
    <property type="match status" value="5"/>
</dbReference>
<feature type="repeat" description="WD" evidence="3">
    <location>
        <begin position="906"/>
        <end position="938"/>
    </location>
</feature>
<dbReference type="OrthoDB" id="163438at2759"/>
<accession>A0A369JCZ3</accession>
<protein>
    <submittedName>
        <fullName evidence="5">Vegetative incompatibility protein HET-E-1</fullName>
    </submittedName>
</protein>
<dbReference type="Proteomes" id="UP000076154">
    <property type="component" value="Unassembled WGS sequence"/>
</dbReference>
<keyword evidence="6" id="KW-1185">Reference proteome</keyword>
<dbReference type="InParanoid" id="A0A369JCZ3"/>
<dbReference type="InterPro" id="IPR011047">
    <property type="entry name" value="Quinoprotein_ADH-like_sf"/>
</dbReference>
<dbReference type="GO" id="GO:1990234">
    <property type="term" value="C:transferase complex"/>
    <property type="evidence" value="ECO:0007669"/>
    <property type="project" value="UniProtKB-ARBA"/>
</dbReference>
<dbReference type="InterPro" id="IPR019775">
    <property type="entry name" value="WD40_repeat_CS"/>
</dbReference>
<dbReference type="PANTHER" id="PTHR22847">
    <property type="entry name" value="WD40 REPEAT PROTEIN"/>
    <property type="match status" value="1"/>
</dbReference>
<feature type="domain" description="Nephrocystin 3-like N-terminal" evidence="4">
    <location>
        <begin position="322"/>
        <end position="483"/>
    </location>
</feature>
<comment type="caution">
    <text evidence="5">The sequence shown here is derived from an EMBL/GenBank/DDBJ whole genome shotgun (WGS) entry which is preliminary data.</text>
</comment>
<dbReference type="SUPFAM" id="SSF50978">
    <property type="entry name" value="WD40 repeat-like"/>
    <property type="match status" value="1"/>
</dbReference>
<dbReference type="SMART" id="SM00320">
    <property type="entry name" value="WD40"/>
    <property type="match status" value="9"/>
</dbReference>
<dbReference type="Gene3D" id="2.130.10.10">
    <property type="entry name" value="YVTN repeat-like/Quinoprotein amine dehydrogenase"/>
    <property type="match status" value="4"/>
</dbReference>
<dbReference type="InterPro" id="IPR056884">
    <property type="entry name" value="NPHP3-like_N"/>
</dbReference>
<dbReference type="CDD" id="cd00200">
    <property type="entry name" value="WD40"/>
    <property type="match status" value="1"/>
</dbReference>
<evidence type="ECO:0000259" key="4">
    <source>
        <dbReference type="Pfam" id="PF24883"/>
    </source>
</evidence>
<dbReference type="PROSITE" id="PS50294">
    <property type="entry name" value="WD_REPEATS_REGION"/>
    <property type="match status" value="5"/>
</dbReference>